<reference evidence="3 4" key="1">
    <citation type="submission" date="2024-02" db="EMBL/GenBank/DDBJ databases">
        <authorList>
            <person name="Chen Y."/>
            <person name="Shah S."/>
            <person name="Dougan E. K."/>
            <person name="Thang M."/>
            <person name="Chan C."/>
        </authorList>
    </citation>
    <scope>NUCLEOTIDE SEQUENCE [LARGE SCALE GENOMIC DNA]</scope>
</reference>
<name>A0ABP0QDU4_9DINO</name>
<dbReference type="Proteomes" id="UP001642484">
    <property type="component" value="Unassembled WGS sequence"/>
</dbReference>
<feature type="compositionally biased region" description="Basic and acidic residues" evidence="1">
    <location>
        <begin position="422"/>
        <end position="450"/>
    </location>
</feature>
<dbReference type="EMBL" id="CAXAMN010024361">
    <property type="protein sequence ID" value="CAK9086045.1"/>
    <property type="molecule type" value="Genomic_DNA"/>
</dbReference>
<dbReference type="InterPro" id="IPR013584">
    <property type="entry name" value="RAP"/>
</dbReference>
<dbReference type="SMART" id="SM00952">
    <property type="entry name" value="RAP"/>
    <property type="match status" value="1"/>
</dbReference>
<evidence type="ECO:0000256" key="1">
    <source>
        <dbReference type="SAM" id="MobiDB-lite"/>
    </source>
</evidence>
<evidence type="ECO:0000259" key="2">
    <source>
        <dbReference type="PROSITE" id="PS51286"/>
    </source>
</evidence>
<comment type="caution">
    <text evidence="3">The sequence shown here is derived from an EMBL/GenBank/DDBJ whole genome shotgun (WGS) entry which is preliminary data.</text>
</comment>
<dbReference type="PROSITE" id="PS51286">
    <property type="entry name" value="RAP"/>
    <property type="match status" value="1"/>
</dbReference>
<sequence>MNTRELKFAMMNEAYLVRKWRSGQPKGQAPGVGHSPGLPAEAQELWMAFGYRAAELACGRSVQPMPGEPEGVEGRVPRVQCSLQSTLRFLQAMASVQAGPHSAVLVLVNRVLENLRDLNPHQGFYVLQAMSRLRLKHPKAGRVLRHLSLAWRSLVEKTFVKSANAVAKLDLSQDLWAKPLKMTLFTWLSTMSPQNLLRLKAIAVMELLDEGEAMRSYLQRCLEDRHHLVYSRHLQMVELHVHLLYPNLWNSLSEEVRLFLEEIREAANASREDSHSDDDDLPATELVRQFDRQRFNSELHQEVSRMLSSMGLQHRNKLSAGPMVLDIHLAEMCIVEAAPAWQYYLRSSHLTALARRRQEMLQAMGFQVIVIPHFEWFQLESPDAQREFLRQRLPKEAWHPNLHGRHEPRGEPRGDASPGLRLDVERREARDEAISGDVKRRADLRSASRC</sequence>
<accession>A0ABP0QDU4</accession>
<protein>
    <recommendedName>
        <fullName evidence="2">RAP domain-containing protein</fullName>
    </recommendedName>
</protein>
<dbReference type="Pfam" id="PF08373">
    <property type="entry name" value="RAP"/>
    <property type="match status" value="1"/>
</dbReference>
<evidence type="ECO:0000313" key="4">
    <source>
        <dbReference type="Proteomes" id="UP001642484"/>
    </source>
</evidence>
<proteinExistence type="predicted"/>
<gene>
    <name evidence="3" type="ORF">CCMP2556_LOCUS41731</name>
</gene>
<organism evidence="3 4">
    <name type="scientific">Durusdinium trenchii</name>
    <dbReference type="NCBI Taxonomy" id="1381693"/>
    <lineage>
        <taxon>Eukaryota</taxon>
        <taxon>Sar</taxon>
        <taxon>Alveolata</taxon>
        <taxon>Dinophyceae</taxon>
        <taxon>Suessiales</taxon>
        <taxon>Symbiodiniaceae</taxon>
        <taxon>Durusdinium</taxon>
    </lineage>
</organism>
<evidence type="ECO:0000313" key="3">
    <source>
        <dbReference type="EMBL" id="CAK9086045.1"/>
    </source>
</evidence>
<keyword evidence="4" id="KW-1185">Reference proteome</keyword>
<feature type="compositionally biased region" description="Basic and acidic residues" evidence="1">
    <location>
        <begin position="399"/>
        <end position="414"/>
    </location>
</feature>
<feature type="region of interest" description="Disordered" evidence="1">
    <location>
        <begin position="399"/>
        <end position="450"/>
    </location>
</feature>
<feature type="domain" description="RAP" evidence="2">
    <location>
        <begin position="333"/>
        <end position="391"/>
    </location>
</feature>